<evidence type="ECO:0000259" key="2">
    <source>
        <dbReference type="Pfam" id="PF12146"/>
    </source>
</evidence>
<evidence type="ECO:0000313" key="3">
    <source>
        <dbReference type="EMBL" id="OHT10745.1"/>
    </source>
</evidence>
<dbReference type="Gene3D" id="3.40.50.1820">
    <property type="entry name" value="alpha/beta hydrolase"/>
    <property type="match status" value="1"/>
</dbReference>
<dbReference type="RefSeq" id="XP_068363881.1">
    <property type="nucleotide sequence ID" value="XM_068501065.1"/>
</dbReference>
<evidence type="ECO:0000259" key="1">
    <source>
        <dbReference type="Pfam" id="PF00326"/>
    </source>
</evidence>
<dbReference type="GeneID" id="94835769"/>
<keyword evidence="4" id="KW-1185">Reference proteome</keyword>
<dbReference type="PANTHER" id="PTHR43358:SF4">
    <property type="entry name" value="ALPHA_BETA HYDROLASE FOLD-1 DOMAIN-CONTAINING PROTEIN"/>
    <property type="match status" value="1"/>
</dbReference>
<dbReference type="PANTHER" id="PTHR43358">
    <property type="entry name" value="ALPHA/BETA-HYDROLASE"/>
    <property type="match status" value="1"/>
</dbReference>
<dbReference type="EMBL" id="MLAK01000603">
    <property type="protein sequence ID" value="OHT10745.1"/>
    <property type="molecule type" value="Genomic_DNA"/>
</dbReference>
<comment type="caution">
    <text evidence="3">The sequence shown here is derived from an EMBL/GenBank/DDBJ whole genome shotgun (WGS) entry which is preliminary data.</text>
</comment>
<dbReference type="InterPro" id="IPR001375">
    <property type="entry name" value="Peptidase_S9_cat"/>
</dbReference>
<evidence type="ECO:0008006" key="5">
    <source>
        <dbReference type="Google" id="ProtNLM"/>
    </source>
</evidence>
<dbReference type="SUPFAM" id="SSF53474">
    <property type="entry name" value="alpha/beta-Hydrolases"/>
    <property type="match status" value="1"/>
</dbReference>
<gene>
    <name evidence="3" type="ORF">TRFO_19878</name>
</gene>
<dbReference type="InterPro" id="IPR052920">
    <property type="entry name" value="DNA-binding_regulatory"/>
</dbReference>
<feature type="domain" description="Peptidase S9 prolyl oligopeptidase catalytic" evidence="1">
    <location>
        <begin position="195"/>
        <end position="288"/>
    </location>
</feature>
<reference evidence="3" key="1">
    <citation type="submission" date="2016-10" db="EMBL/GenBank/DDBJ databases">
        <authorList>
            <person name="Benchimol M."/>
            <person name="Almeida L.G."/>
            <person name="Vasconcelos A.T."/>
            <person name="Perreira-Neves A."/>
            <person name="Rosa I.A."/>
            <person name="Tasca T."/>
            <person name="Bogo M.R."/>
            <person name="de Souza W."/>
        </authorList>
    </citation>
    <scope>NUCLEOTIDE SEQUENCE [LARGE SCALE GENOMIC DNA]</scope>
    <source>
        <strain evidence="3">K</strain>
    </source>
</reference>
<evidence type="ECO:0000313" key="4">
    <source>
        <dbReference type="Proteomes" id="UP000179807"/>
    </source>
</evidence>
<dbReference type="GO" id="GO:0008236">
    <property type="term" value="F:serine-type peptidase activity"/>
    <property type="evidence" value="ECO:0007669"/>
    <property type="project" value="InterPro"/>
</dbReference>
<feature type="domain" description="Serine aminopeptidase S33" evidence="2">
    <location>
        <begin position="75"/>
        <end position="157"/>
    </location>
</feature>
<dbReference type="Pfam" id="PF12146">
    <property type="entry name" value="Hydrolase_4"/>
    <property type="match status" value="1"/>
</dbReference>
<dbReference type="VEuPathDB" id="TrichDB:TRFO_19878"/>
<dbReference type="GO" id="GO:0006508">
    <property type="term" value="P:proteolysis"/>
    <property type="evidence" value="ECO:0007669"/>
    <property type="project" value="InterPro"/>
</dbReference>
<accession>A0A1J4KHB3</accession>
<proteinExistence type="predicted"/>
<name>A0A1J4KHB3_9EUKA</name>
<dbReference type="InterPro" id="IPR022742">
    <property type="entry name" value="Hydrolase_4"/>
</dbReference>
<protein>
    <recommendedName>
        <fullName evidence="5">Clan SC, family S9, unassigned serine peptidase</fullName>
    </recommendedName>
</protein>
<organism evidence="3 4">
    <name type="scientific">Tritrichomonas foetus</name>
    <dbReference type="NCBI Taxonomy" id="1144522"/>
    <lineage>
        <taxon>Eukaryota</taxon>
        <taxon>Metamonada</taxon>
        <taxon>Parabasalia</taxon>
        <taxon>Tritrichomonadida</taxon>
        <taxon>Tritrichomonadidae</taxon>
        <taxon>Tritrichomonas</taxon>
    </lineage>
</organism>
<sequence length="357" mass="40132">MNVPRGNLIEQAVNAVIRPPRRTYDLDSLPLYVEGDDGHHYTRHPVAFTNKRRQKLVGSVYLDSSQQIMNGGPCIIYLHGNASSQKEGQFLIPNFCSKGVAVYCFDFAGCGNSGGDYISLGYYETQDLNFLIEMLNFSFNMGPFVLWGRSMGAATAIMCRNPLVVCKIVDSAYTSIPDVCRAIATSVKLPAIFCPMALWVLKLQISDKANFDISTVSALDVAKMPDNVPILMCHAIDDEFVPFEEGMQLLNAYSNPDKKLYKTTKGHNGKRSKKWLKQAFEFAFKHLNIKVENDLEVEEFSSLHESVDHFRSYDDLVRFAKSIPENSEMKDSPIILSEIARPKYEISRLFNVTPIPA</sequence>
<dbReference type="OrthoDB" id="10249433at2759"/>
<dbReference type="Pfam" id="PF00326">
    <property type="entry name" value="Peptidase_S9"/>
    <property type="match status" value="1"/>
</dbReference>
<dbReference type="InterPro" id="IPR029058">
    <property type="entry name" value="AB_hydrolase_fold"/>
</dbReference>
<dbReference type="AlphaFoldDB" id="A0A1J4KHB3"/>
<dbReference type="Proteomes" id="UP000179807">
    <property type="component" value="Unassembled WGS sequence"/>
</dbReference>